<accession>A0A8H5ERG9</accession>
<evidence type="ECO:0000313" key="2">
    <source>
        <dbReference type="EMBL" id="KAF5309659.1"/>
    </source>
</evidence>
<comment type="caution">
    <text evidence="2">The sequence shown here is derived from an EMBL/GenBank/DDBJ whole genome shotgun (WGS) entry which is preliminary data.</text>
</comment>
<sequence>MPRNITTKYSQQLRFMKNPIFRHAGALQGKVTAISKPMACPRRICSVDEHPSVVVENHLHPNPPATCDFPTTSQPSVPSYSDDASPDLHQAPTFALTSPGLRAQNPKAPS</sequence>
<gene>
    <name evidence="2" type="ORF">D9611_014058</name>
</gene>
<evidence type="ECO:0000313" key="3">
    <source>
        <dbReference type="Proteomes" id="UP000541558"/>
    </source>
</evidence>
<name>A0A8H5ERG9_9AGAR</name>
<protein>
    <submittedName>
        <fullName evidence="2">Uncharacterized protein</fullName>
    </submittedName>
</protein>
<reference evidence="2 3" key="1">
    <citation type="journal article" date="2020" name="ISME J.">
        <title>Uncovering the hidden diversity of litter-decomposition mechanisms in mushroom-forming fungi.</title>
        <authorList>
            <person name="Floudas D."/>
            <person name="Bentzer J."/>
            <person name="Ahren D."/>
            <person name="Johansson T."/>
            <person name="Persson P."/>
            <person name="Tunlid A."/>
        </authorList>
    </citation>
    <scope>NUCLEOTIDE SEQUENCE [LARGE SCALE GENOMIC DNA]</scope>
    <source>
        <strain evidence="2 3">CBS 175.51</strain>
    </source>
</reference>
<evidence type="ECO:0000256" key="1">
    <source>
        <dbReference type="SAM" id="MobiDB-lite"/>
    </source>
</evidence>
<organism evidence="2 3">
    <name type="scientific">Ephemerocybe angulata</name>
    <dbReference type="NCBI Taxonomy" id="980116"/>
    <lineage>
        <taxon>Eukaryota</taxon>
        <taxon>Fungi</taxon>
        <taxon>Dikarya</taxon>
        <taxon>Basidiomycota</taxon>
        <taxon>Agaricomycotina</taxon>
        <taxon>Agaricomycetes</taxon>
        <taxon>Agaricomycetidae</taxon>
        <taxon>Agaricales</taxon>
        <taxon>Agaricineae</taxon>
        <taxon>Psathyrellaceae</taxon>
        <taxon>Ephemerocybe</taxon>
    </lineage>
</organism>
<feature type="compositionally biased region" description="Polar residues" evidence="1">
    <location>
        <begin position="69"/>
        <end position="79"/>
    </location>
</feature>
<feature type="region of interest" description="Disordered" evidence="1">
    <location>
        <begin position="65"/>
        <end position="110"/>
    </location>
</feature>
<dbReference type="Proteomes" id="UP000541558">
    <property type="component" value="Unassembled WGS sequence"/>
</dbReference>
<proteinExistence type="predicted"/>
<dbReference type="AlphaFoldDB" id="A0A8H5ERG9"/>
<keyword evidence="3" id="KW-1185">Reference proteome</keyword>
<dbReference type="EMBL" id="JAACJK010000234">
    <property type="protein sequence ID" value="KAF5309659.1"/>
    <property type="molecule type" value="Genomic_DNA"/>
</dbReference>